<evidence type="ECO:0000313" key="5">
    <source>
        <dbReference type="Proteomes" id="UP000037020"/>
    </source>
</evidence>
<feature type="transmembrane region" description="Helical" evidence="2">
    <location>
        <begin position="82"/>
        <end position="103"/>
    </location>
</feature>
<organism evidence="4 5">
    <name type="scientific">Streptomyces varsoviensis</name>
    <dbReference type="NCBI Taxonomy" id="67373"/>
    <lineage>
        <taxon>Bacteria</taxon>
        <taxon>Bacillati</taxon>
        <taxon>Actinomycetota</taxon>
        <taxon>Actinomycetes</taxon>
        <taxon>Kitasatosporales</taxon>
        <taxon>Streptomycetaceae</taxon>
        <taxon>Streptomyces</taxon>
    </lineage>
</organism>
<sequence>APAVMAGAVLVAGTGRTDATGVAWAALTLACEAAFTLLAVPVLRRHSPWGVSVHATWLGGALLAVSALPLEGPTAAGELSGAQWAAIGYLALLVTAVAFVLWYSTVRAVGAGRAG</sequence>
<gene>
    <name evidence="4" type="ORF">ADK38_46955</name>
</gene>
<evidence type="ECO:0000256" key="2">
    <source>
        <dbReference type="SAM" id="Phobius"/>
    </source>
</evidence>
<dbReference type="Pfam" id="PF00892">
    <property type="entry name" value="EamA"/>
    <property type="match status" value="1"/>
</dbReference>
<feature type="domain" description="EamA" evidence="3">
    <location>
        <begin position="20"/>
        <end position="114"/>
    </location>
</feature>
<evidence type="ECO:0000259" key="3">
    <source>
        <dbReference type="Pfam" id="PF00892"/>
    </source>
</evidence>
<feature type="non-terminal residue" evidence="4">
    <location>
        <position position="115"/>
    </location>
</feature>
<comment type="similarity">
    <text evidence="1">Belongs to the EamA transporter family.</text>
</comment>
<dbReference type="EMBL" id="LGUT01004691">
    <property type="protein sequence ID" value="KOG39566.1"/>
    <property type="molecule type" value="Genomic_DNA"/>
</dbReference>
<accession>A0ABR5IR22</accession>
<dbReference type="InterPro" id="IPR000620">
    <property type="entry name" value="EamA_dom"/>
</dbReference>
<proteinExistence type="inferred from homology"/>
<keyword evidence="2" id="KW-1133">Transmembrane helix</keyword>
<comment type="caution">
    <text evidence="4">The sequence shown here is derived from an EMBL/GenBank/DDBJ whole genome shotgun (WGS) entry which is preliminary data.</text>
</comment>
<reference evidence="4 5" key="1">
    <citation type="submission" date="2015-07" db="EMBL/GenBank/DDBJ databases">
        <authorList>
            <person name="Ju K.-S."/>
            <person name="Doroghazi J.R."/>
            <person name="Metcalf W.W."/>
        </authorList>
    </citation>
    <scope>NUCLEOTIDE SEQUENCE [LARGE SCALE GENOMIC DNA]</scope>
    <source>
        <strain evidence="4 5">NRRL B-3589</strain>
    </source>
</reference>
<evidence type="ECO:0000256" key="1">
    <source>
        <dbReference type="ARBA" id="ARBA00007362"/>
    </source>
</evidence>
<feature type="non-terminal residue" evidence="4">
    <location>
        <position position="1"/>
    </location>
</feature>
<evidence type="ECO:0000313" key="4">
    <source>
        <dbReference type="EMBL" id="KOG39566.1"/>
    </source>
</evidence>
<name>A0ABR5IR22_9ACTN</name>
<protein>
    <submittedName>
        <fullName evidence="4">Membrane protein</fullName>
    </submittedName>
</protein>
<dbReference type="Proteomes" id="UP000037020">
    <property type="component" value="Unassembled WGS sequence"/>
</dbReference>
<keyword evidence="2" id="KW-0812">Transmembrane</keyword>
<keyword evidence="5" id="KW-1185">Reference proteome</keyword>
<keyword evidence="2" id="KW-0472">Membrane</keyword>
<feature type="transmembrane region" description="Helical" evidence="2">
    <location>
        <begin position="22"/>
        <end position="43"/>
    </location>
</feature>
<feature type="transmembrane region" description="Helical" evidence="2">
    <location>
        <begin position="50"/>
        <end position="70"/>
    </location>
</feature>